<evidence type="ECO:0000256" key="13">
    <source>
        <dbReference type="PROSITE-ProRule" id="PRU00409"/>
    </source>
</evidence>
<dbReference type="Gene3D" id="2.40.100.10">
    <property type="entry name" value="Cyclophilin-like"/>
    <property type="match status" value="2"/>
</dbReference>
<dbReference type="InterPro" id="IPR000089">
    <property type="entry name" value="Biotin_lipoyl"/>
</dbReference>
<name>A0A3M2WVX3_PSEA0</name>
<dbReference type="InterPro" id="IPR005479">
    <property type="entry name" value="CPAse_ATP-bd"/>
</dbReference>
<reference evidence="18 19" key="1">
    <citation type="submission" date="2018-08" db="EMBL/GenBank/DDBJ databases">
        <title>Recombination of ecologically and evolutionarily significant loci maintains genetic cohesion in the Pseudomonas syringae species complex.</title>
        <authorList>
            <person name="Dillon M."/>
            <person name="Thakur S."/>
            <person name="Almeida R.N.D."/>
            <person name="Weir B.S."/>
            <person name="Guttman D.S."/>
        </authorList>
    </citation>
    <scope>NUCLEOTIDE SEQUENCE [LARGE SCALE GENOMIC DNA]</scope>
    <source>
        <strain evidence="18 19">19322</strain>
    </source>
</reference>
<dbReference type="SUPFAM" id="SSF160467">
    <property type="entry name" value="PH0987 N-terminal domain-like"/>
    <property type="match status" value="1"/>
</dbReference>
<dbReference type="Pfam" id="PF02785">
    <property type="entry name" value="Biotin_carb_C"/>
    <property type="match status" value="1"/>
</dbReference>
<feature type="domain" description="Biotin carboxylation" evidence="17">
    <location>
        <begin position="27"/>
        <end position="476"/>
    </location>
</feature>
<comment type="cofactor">
    <cofactor evidence="1">
        <name>biotin</name>
        <dbReference type="ChEBI" id="CHEBI:57586"/>
    </cofactor>
</comment>
<feature type="domain" description="Lipoyl-binding" evidence="15">
    <location>
        <begin position="1243"/>
        <end position="1323"/>
    </location>
</feature>
<dbReference type="SMART" id="SM00878">
    <property type="entry name" value="Biotin_carb_C"/>
    <property type="match status" value="1"/>
</dbReference>
<dbReference type="GO" id="GO:0016787">
    <property type="term" value="F:hydrolase activity"/>
    <property type="evidence" value="ECO:0007669"/>
    <property type="project" value="UniProtKB-KW"/>
</dbReference>
<feature type="compositionally biased region" description="Polar residues" evidence="14">
    <location>
        <begin position="814"/>
        <end position="839"/>
    </location>
</feature>
<feature type="region of interest" description="Disordered" evidence="14">
    <location>
        <begin position="789"/>
        <end position="904"/>
    </location>
</feature>
<comment type="pathway">
    <text evidence="3">Lipid metabolism; malonyl-CoA biosynthesis; malonyl-CoA from acetyl-CoA: step 1/1.</text>
</comment>
<comment type="subunit">
    <text evidence="4">Acetyl-CoA carboxylase is a heterohexamer of biotin carboxyl carrier protein, biotin carboxylase and the two subunits of carboxyl transferase in a 2:2 complex.</text>
</comment>
<dbReference type="SUPFAM" id="SSF50891">
    <property type="entry name" value="Cyclophilin-like"/>
    <property type="match status" value="2"/>
</dbReference>
<dbReference type="PANTHER" id="PTHR18866:SF128">
    <property type="entry name" value="UREA AMIDOLYASE"/>
    <property type="match status" value="1"/>
</dbReference>
<dbReference type="InterPro" id="IPR003778">
    <property type="entry name" value="CT_A_B"/>
</dbReference>
<feature type="domain" description="ATP-grasp" evidence="16">
    <location>
        <begin position="146"/>
        <end position="343"/>
    </location>
</feature>
<keyword evidence="9 13" id="KW-0067">ATP-binding</keyword>
<dbReference type="Pfam" id="PF02786">
    <property type="entry name" value="CPSase_L_D2"/>
    <property type="match status" value="1"/>
</dbReference>
<keyword evidence="6" id="KW-0436">Ligase</keyword>
<dbReference type="InterPro" id="IPR011764">
    <property type="entry name" value="Biotin_carboxylation_dom"/>
</dbReference>
<dbReference type="InterPro" id="IPR011054">
    <property type="entry name" value="Rudment_hybrid_motif"/>
</dbReference>
<dbReference type="EMBL" id="RBNS01000087">
    <property type="protein sequence ID" value="RML55632.1"/>
    <property type="molecule type" value="Genomic_DNA"/>
</dbReference>
<dbReference type="GO" id="GO:0005524">
    <property type="term" value="F:ATP binding"/>
    <property type="evidence" value="ECO:0007669"/>
    <property type="project" value="UniProtKB-UniRule"/>
</dbReference>
<evidence type="ECO:0000256" key="11">
    <source>
        <dbReference type="ARBA" id="ARBA00033786"/>
    </source>
</evidence>
<dbReference type="PROSITE" id="PS50975">
    <property type="entry name" value="ATP_GRASP"/>
    <property type="match status" value="1"/>
</dbReference>
<dbReference type="InterPro" id="IPR005482">
    <property type="entry name" value="Biotin_COase_C"/>
</dbReference>
<comment type="catalytic activity">
    <reaction evidence="12">
        <text>N(6)-biotinyl-L-lysyl-[protein] + hydrogencarbonate + ATP = N(6)-carboxybiotinyl-L-lysyl-[protein] + ADP + phosphate + H(+)</text>
        <dbReference type="Rhea" id="RHEA:13501"/>
        <dbReference type="Rhea" id="RHEA-COMP:10505"/>
        <dbReference type="Rhea" id="RHEA-COMP:10506"/>
        <dbReference type="ChEBI" id="CHEBI:15378"/>
        <dbReference type="ChEBI" id="CHEBI:17544"/>
        <dbReference type="ChEBI" id="CHEBI:30616"/>
        <dbReference type="ChEBI" id="CHEBI:43474"/>
        <dbReference type="ChEBI" id="CHEBI:83144"/>
        <dbReference type="ChEBI" id="CHEBI:83145"/>
        <dbReference type="ChEBI" id="CHEBI:456216"/>
        <dbReference type="EC" id="6.3.4.14"/>
    </reaction>
</comment>
<dbReference type="Gene3D" id="3.30.470.20">
    <property type="entry name" value="ATP-grasp fold, B domain"/>
    <property type="match status" value="1"/>
</dbReference>
<dbReference type="InterPro" id="IPR011761">
    <property type="entry name" value="ATP-grasp"/>
</dbReference>
<dbReference type="GO" id="GO:0016829">
    <property type="term" value="F:lyase activity"/>
    <property type="evidence" value="ECO:0007669"/>
    <property type="project" value="UniProtKB-KW"/>
</dbReference>
<evidence type="ECO:0000256" key="7">
    <source>
        <dbReference type="ARBA" id="ARBA00022741"/>
    </source>
</evidence>
<comment type="function">
    <text evidence="2">This protein is a component of the acetyl coenzyme A carboxylase complex; first, biotin carboxylase catalyzes the carboxylation of the carrier protein and then the transcarboxylase transfers the carboxyl group to form malonyl-CoA.</text>
</comment>
<dbReference type="InterPro" id="IPR011053">
    <property type="entry name" value="Single_hybrid_motif"/>
</dbReference>
<dbReference type="InterPro" id="IPR050856">
    <property type="entry name" value="Biotin_carboxylase_complex"/>
</dbReference>
<proteinExistence type="predicted"/>
<dbReference type="Proteomes" id="UP000277952">
    <property type="component" value="Unassembled WGS sequence"/>
</dbReference>
<dbReference type="InterPro" id="IPR016185">
    <property type="entry name" value="PreATP-grasp_dom_sf"/>
</dbReference>
<dbReference type="SUPFAM" id="SSF52440">
    <property type="entry name" value="PreATP-grasp domain"/>
    <property type="match status" value="1"/>
</dbReference>
<dbReference type="PANTHER" id="PTHR18866">
    <property type="entry name" value="CARBOXYLASE:PYRUVATE/ACETYL-COA/PROPIONYL-COA CARBOXYLASE"/>
    <property type="match status" value="1"/>
</dbReference>
<organism evidence="18 19">
    <name type="scientific">Pseudomonas amygdali pv. morsprunorum</name>
    <dbReference type="NCBI Taxonomy" id="129138"/>
    <lineage>
        <taxon>Bacteria</taxon>
        <taxon>Pseudomonadati</taxon>
        <taxon>Pseudomonadota</taxon>
        <taxon>Gammaproteobacteria</taxon>
        <taxon>Pseudomonadales</taxon>
        <taxon>Pseudomonadaceae</taxon>
        <taxon>Pseudomonas</taxon>
        <taxon>Pseudomonas amygdali</taxon>
    </lineage>
</organism>
<dbReference type="Pfam" id="PF00289">
    <property type="entry name" value="Biotin_carb_N"/>
    <property type="match status" value="1"/>
</dbReference>
<dbReference type="GO" id="GO:0046872">
    <property type="term" value="F:metal ion binding"/>
    <property type="evidence" value="ECO:0007669"/>
    <property type="project" value="InterPro"/>
</dbReference>
<evidence type="ECO:0000256" key="4">
    <source>
        <dbReference type="ARBA" id="ARBA00011750"/>
    </source>
</evidence>
<gene>
    <name evidence="18" type="ORF">ALQ94_05037</name>
</gene>
<dbReference type="Pfam" id="PF00364">
    <property type="entry name" value="Biotin_lipoyl"/>
    <property type="match status" value="1"/>
</dbReference>
<dbReference type="CDD" id="cd06850">
    <property type="entry name" value="biotinyl_domain"/>
    <property type="match status" value="1"/>
</dbReference>
<evidence type="ECO:0000256" key="6">
    <source>
        <dbReference type="ARBA" id="ARBA00022598"/>
    </source>
</evidence>
<dbReference type="PROSITE" id="PS00867">
    <property type="entry name" value="CPSASE_2"/>
    <property type="match status" value="1"/>
</dbReference>
<dbReference type="InterPro" id="IPR029000">
    <property type="entry name" value="Cyclophilin-like_dom_sf"/>
</dbReference>
<evidence type="ECO:0000256" key="2">
    <source>
        <dbReference type="ARBA" id="ARBA00003761"/>
    </source>
</evidence>
<dbReference type="Pfam" id="PF02682">
    <property type="entry name" value="CT_C_D"/>
    <property type="match status" value="1"/>
</dbReference>
<evidence type="ECO:0000256" key="14">
    <source>
        <dbReference type="SAM" id="MobiDB-lite"/>
    </source>
</evidence>
<accession>A0A3M2WVX3</accession>
<protein>
    <recommendedName>
        <fullName evidence="5">Biotin carboxylase</fullName>
    </recommendedName>
    <alternativeName>
        <fullName evidence="11">Acetyl-coenzyme A carboxylase biotin carboxylase subunit A</fullName>
    </alternativeName>
</protein>
<dbReference type="PROSITE" id="PS50968">
    <property type="entry name" value="BIOTINYL_LIPOYL"/>
    <property type="match status" value="1"/>
</dbReference>
<dbReference type="NCBIfam" id="TIGR00724">
    <property type="entry name" value="urea_amlyse_rel"/>
    <property type="match status" value="1"/>
</dbReference>
<dbReference type="SUPFAM" id="SSF51230">
    <property type="entry name" value="Single hybrid motif"/>
    <property type="match status" value="1"/>
</dbReference>
<evidence type="ECO:0000259" key="16">
    <source>
        <dbReference type="PROSITE" id="PS50975"/>
    </source>
</evidence>
<evidence type="ECO:0000256" key="12">
    <source>
        <dbReference type="ARBA" id="ARBA00048600"/>
    </source>
</evidence>
<dbReference type="SMART" id="SM00797">
    <property type="entry name" value="AHS2"/>
    <property type="match status" value="1"/>
</dbReference>
<evidence type="ECO:0000259" key="17">
    <source>
        <dbReference type="PROSITE" id="PS50979"/>
    </source>
</evidence>
<keyword evidence="18" id="KW-0456">Lyase</keyword>
<keyword evidence="7 13" id="KW-0547">Nucleotide-binding</keyword>
<evidence type="ECO:0000313" key="18">
    <source>
        <dbReference type="EMBL" id="RML55632.1"/>
    </source>
</evidence>
<dbReference type="SMART" id="SM00796">
    <property type="entry name" value="AHS1"/>
    <property type="match status" value="1"/>
</dbReference>
<keyword evidence="10" id="KW-0092">Biotin</keyword>
<evidence type="ECO:0000256" key="10">
    <source>
        <dbReference type="ARBA" id="ARBA00023267"/>
    </source>
</evidence>
<keyword evidence="8" id="KW-0378">Hydrolase</keyword>
<dbReference type="InterPro" id="IPR005481">
    <property type="entry name" value="BC-like_N"/>
</dbReference>
<dbReference type="Pfam" id="PF02626">
    <property type="entry name" value="CT_A_B"/>
    <property type="match status" value="1"/>
</dbReference>
<evidence type="ECO:0000256" key="8">
    <source>
        <dbReference type="ARBA" id="ARBA00022801"/>
    </source>
</evidence>
<dbReference type="GO" id="GO:0004075">
    <property type="term" value="F:biotin carboxylase activity"/>
    <property type="evidence" value="ECO:0007669"/>
    <property type="project" value="UniProtKB-EC"/>
</dbReference>
<evidence type="ECO:0000256" key="9">
    <source>
        <dbReference type="ARBA" id="ARBA00022840"/>
    </source>
</evidence>
<feature type="compositionally biased region" description="Polar residues" evidence="14">
    <location>
        <begin position="850"/>
        <end position="875"/>
    </location>
</feature>
<dbReference type="PROSITE" id="PS00866">
    <property type="entry name" value="CPSASE_1"/>
    <property type="match status" value="1"/>
</dbReference>
<evidence type="ECO:0000259" key="15">
    <source>
        <dbReference type="PROSITE" id="PS50968"/>
    </source>
</evidence>
<evidence type="ECO:0000313" key="19">
    <source>
        <dbReference type="Proteomes" id="UP000277952"/>
    </source>
</evidence>
<evidence type="ECO:0000256" key="3">
    <source>
        <dbReference type="ARBA" id="ARBA00004956"/>
    </source>
</evidence>
<dbReference type="FunFam" id="3.40.50.20:FF:000010">
    <property type="entry name" value="Propionyl-CoA carboxylase subunit alpha"/>
    <property type="match status" value="1"/>
</dbReference>
<dbReference type="SUPFAM" id="SSF56059">
    <property type="entry name" value="Glutathione synthetase ATP-binding domain-like"/>
    <property type="match status" value="1"/>
</dbReference>
<dbReference type="Gene3D" id="2.40.50.100">
    <property type="match status" value="1"/>
</dbReference>
<evidence type="ECO:0000256" key="5">
    <source>
        <dbReference type="ARBA" id="ARBA00017242"/>
    </source>
</evidence>
<dbReference type="SUPFAM" id="SSF51246">
    <property type="entry name" value="Rudiment single hybrid motif"/>
    <property type="match status" value="1"/>
</dbReference>
<dbReference type="PROSITE" id="PS50979">
    <property type="entry name" value="BC"/>
    <property type="match status" value="1"/>
</dbReference>
<evidence type="ECO:0000256" key="1">
    <source>
        <dbReference type="ARBA" id="ARBA00001953"/>
    </source>
</evidence>
<dbReference type="InterPro" id="IPR003833">
    <property type="entry name" value="CT_C_D"/>
</dbReference>
<sequence>MRRQFNSGTARFPARNRARLGFRGYAMFDKLLIANRGAIACRILRTLRTLQVKGVAVYCEADAASLHLMQADEAHSLGEGGAAGTYLAVDKILAIAKASGANAIHPGYGFLSENAAFAQACEDVGIAFVGPTPEQLRVFGLKHTARALARQHGVPLLEGTELLDSLESAIVAARDIGYPVMLKSTAGGGGIGMRVCRSAEELADSFEAVKRLGQNNFSDAGVFIEKYIQRARHLEVQVFGDGQGEVLALGVRDCSVQRRNQKVLEETPAPNLPEGMADELCAAAIKLAKAVNYRSAGTVEFVFDSEDQRFYFLEVNTRLQVEHGVTEQVWGVDLVGWMVQLAAGDLPPLGQLQASLQPVGHAIQARLYAEDPGRDFQPCPGLLTAVNFPPADGQALRIDTWVEAGCEIPPYFDPMIAKLISWAPTRDQASAGLAAALHETRLYGVETNRDYLRQIIEDVPFASGQPWTRCLEGLVYHADTFEVLSGGTQTSVQDYPGRLGYWAVGVPPSGPMDSRALRQGNRLLGNAEGCAALEITMSGPLLRFNTDAVIAVTGAHVPITLDGEPCAMNTALLVGAGSTLALGTIEGAGVRSYLCVRGGLDVPDYLGSKSTFTLGQFGGHGGRALRTGDVLHIEPLVDHSAGQRMADEELDALKEVRQIRVIYGPHAAPEYFTEAYIETFFATDWEVHFNSSRTGVRLIGPKPEWVRADGGEAGLHPSNIHDNPYAIGAVDFTGDMPVILGPDGPSLGGFVCPVTIIEADLWQLGQLKAGDRVRFYPVSVEACHAAMNSQGPLNTRGSGPGDASLVRESKLPDTKNTSDVPPHSRTSPLPQGIANNTCGSELAREGNLPDTVNASDVPTHSRTSPLPQGPLNTCGSELAREGDLPDTENASDVPASSRASSLPHKVASLPSPIVLDIGKDDKRLVARLSGDTHLLLEIGAPELDLVLRLRGHALMLALEAKALAGVIDLTPGIRSLQVHYRPEQLPLDQLLVIIVGEWDAVCAAKDLQVASRIVHLPLSWDDPACQLAIEKYMTTVRKDAPWCPSNLEFIRRINDLPNLDEVQRTVFDASYLVMGLGDVYLGAPVATPLDPRHRLVTTKYNPARTWTAENSVGIGGAYMCVYGMEGPGGYQFVGRTLQMWNRYREVAAFEGKPWLLRFFDQIRFYPVSADELLRIRRDFPLGRFALNIEHSTLNLADYQTFLTREADGISAFRAQQQGAFNAERERWIANGQADFQSDEGVAPYIEELPLHAGQQGIDSHIAGNLWQVQVQPGERVEAGDVLVILESMKMEIPLLAPVAGVVQEVRVQPGSAVRAGQRVVVLAAD</sequence>
<dbReference type="Gene3D" id="3.30.1360.40">
    <property type="match status" value="1"/>
</dbReference>
<comment type="caution">
    <text evidence="18">The sequence shown here is derived from an EMBL/GenBank/DDBJ whole genome shotgun (WGS) entry which is preliminary data.</text>
</comment>